<evidence type="ECO:0000256" key="5">
    <source>
        <dbReference type="ARBA" id="ARBA00022679"/>
    </source>
</evidence>
<dbReference type="Pfam" id="PF02391">
    <property type="entry name" value="MoaE"/>
    <property type="match status" value="1"/>
</dbReference>
<evidence type="ECO:0000256" key="6">
    <source>
        <dbReference type="ARBA" id="ARBA00023150"/>
    </source>
</evidence>
<sequence length="148" mass="16725">MIRIQTADFSLGDEYTALSQSHQTGAVVTFIGKVREMNQGASVSGMTLEHYPGMTEHALQQIVDQAHGRWPLLECRVIHRVGPLALGDQIVFVGVASQHREAAFEACHFIMDYLKTRAPFWKKEQTDDGERWVEAKDSDTQAAEKWHE</sequence>
<comment type="catalytic activity">
    <reaction evidence="12">
        <text>2 [molybdopterin-synthase sulfur-carrier protein]-C-terminal-Gly-aminoethanethioate + cyclic pyranopterin phosphate + H2O = molybdopterin + 2 [molybdopterin-synthase sulfur-carrier protein]-C-terminal Gly-Gly + 2 H(+)</text>
        <dbReference type="Rhea" id="RHEA:26333"/>
        <dbReference type="Rhea" id="RHEA-COMP:12202"/>
        <dbReference type="Rhea" id="RHEA-COMP:19907"/>
        <dbReference type="ChEBI" id="CHEBI:15377"/>
        <dbReference type="ChEBI" id="CHEBI:15378"/>
        <dbReference type="ChEBI" id="CHEBI:58698"/>
        <dbReference type="ChEBI" id="CHEBI:59648"/>
        <dbReference type="ChEBI" id="CHEBI:90778"/>
        <dbReference type="ChEBI" id="CHEBI:232372"/>
        <dbReference type="EC" id="2.8.1.12"/>
    </reaction>
</comment>
<protein>
    <recommendedName>
        <fullName evidence="4">Molybdopterin synthase catalytic subunit</fullName>
        <ecNumber evidence="3">2.8.1.12</ecNumber>
    </recommendedName>
    <alternativeName>
        <fullName evidence="10">MPT synthase subunit 2</fullName>
    </alternativeName>
    <alternativeName>
        <fullName evidence="8">Molybdenum cofactor biosynthesis protein E</fullName>
    </alternativeName>
    <alternativeName>
        <fullName evidence="9">Molybdopterin-converting factor large subunit</fullName>
    </alternativeName>
    <alternativeName>
        <fullName evidence="11">Molybdopterin-converting factor subunit 2</fullName>
    </alternativeName>
</protein>
<evidence type="ECO:0000256" key="4">
    <source>
        <dbReference type="ARBA" id="ARBA00013858"/>
    </source>
</evidence>
<comment type="similarity">
    <text evidence="2">Belongs to the MoaE family.</text>
</comment>
<evidence type="ECO:0000256" key="13">
    <source>
        <dbReference type="SAM" id="MobiDB-lite"/>
    </source>
</evidence>
<evidence type="ECO:0000256" key="2">
    <source>
        <dbReference type="ARBA" id="ARBA00005426"/>
    </source>
</evidence>
<evidence type="ECO:0000256" key="11">
    <source>
        <dbReference type="ARBA" id="ARBA00032474"/>
    </source>
</evidence>
<evidence type="ECO:0000256" key="7">
    <source>
        <dbReference type="ARBA" id="ARBA00026066"/>
    </source>
</evidence>
<evidence type="ECO:0000256" key="9">
    <source>
        <dbReference type="ARBA" id="ARBA00030407"/>
    </source>
</evidence>
<comment type="caution">
    <text evidence="14">The sequence shown here is derived from an EMBL/GenBank/DDBJ whole genome shotgun (WGS) entry which is preliminary data.</text>
</comment>
<evidence type="ECO:0000256" key="3">
    <source>
        <dbReference type="ARBA" id="ARBA00011950"/>
    </source>
</evidence>
<dbReference type="GO" id="GO:0006777">
    <property type="term" value="P:Mo-molybdopterin cofactor biosynthetic process"/>
    <property type="evidence" value="ECO:0007669"/>
    <property type="project" value="UniProtKB-KW"/>
</dbReference>
<dbReference type="PANTHER" id="PTHR23404">
    <property type="entry name" value="MOLYBDOPTERIN SYNTHASE RELATED"/>
    <property type="match status" value="1"/>
</dbReference>
<proteinExistence type="inferred from homology"/>
<gene>
    <name evidence="14" type="ORF">UN63_04025</name>
</gene>
<dbReference type="InterPro" id="IPR003448">
    <property type="entry name" value="Mopterin_biosynth_MoaE"/>
</dbReference>
<keyword evidence="6" id="KW-0501">Molybdenum cofactor biosynthesis</keyword>
<dbReference type="UniPathway" id="UPA00344"/>
<dbReference type="RefSeq" id="WP_104485493.1">
    <property type="nucleotide sequence ID" value="NZ_BMYB01000011.1"/>
</dbReference>
<comment type="pathway">
    <text evidence="1">Cofactor biosynthesis; molybdopterin biosynthesis.</text>
</comment>
<keyword evidence="5" id="KW-0808">Transferase</keyword>
<dbReference type="GO" id="GO:0030366">
    <property type="term" value="F:molybdopterin synthase activity"/>
    <property type="evidence" value="ECO:0007669"/>
    <property type="project" value="UniProtKB-EC"/>
</dbReference>
<evidence type="ECO:0000256" key="1">
    <source>
        <dbReference type="ARBA" id="ARBA00005046"/>
    </source>
</evidence>
<evidence type="ECO:0000256" key="10">
    <source>
        <dbReference type="ARBA" id="ARBA00030781"/>
    </source>
</evidence>
<evidence type="ECO:0000256" key="12">
    <source>
        <dbReference type="ARBA" id="ARBA00049878"/>
    </source>
</evidence>
<dbReference type="Gene3D" id="3.90.1170.40">
    <property type="entry name" value="Molybdopterin biosynthesis MoaE subunit"/>
    <property type="match status" value="1"/>
</dbReference>
<dbReference type="CDD" id="cd00756">
    <property type="entry name" value="MoaE"/>
    <property type="match status" value="1"/>
</dbReference>
<evidence type="ECO:0000313" key="15">
    <source>
        <dbReference type="Proteomes" id="UP000242231"/>
    </source>
</evidence>
<keyword evidence="15" id="KW-1185">Reference proteome</keyword>
<evidence type="ECO:0000256" key="8">
    <source>
        <dbReference type="ARBA" id="ARBA00029745"/>
    </source>
</evidence>
<dbReference type="NCBIfam" id="NF007959">
    <property type="entry name" value="PRK10678.1"/>
    <property type="match status" value="1"/>
</dbReference>
<evidence type="ECO:0000313" key="14">
    <source>
        <dbReference type="EMBL" id="PPL17741.1"/>
    </source>
</evidence>
<dbReference type="SUPFAM" id="SSF54690">
    <property type="entry name" value="Molybdopterin synthase subunit MoaE"/>
    <property type="match status" value="1"/>
</dbReference>
<comment type="subunit">
    <text evidence="7">Heterotetramer of 2 MoaD subunits and 2 MoaE subunits. Also stable as homodimer. The enzyme changes between these two forms during catalysis.</text>
</comment>
<dbReference type="InterPro" id="IPR036563">
    <property type="entry name" value="MoaE_sf"/>
</dbReference>
<feature type="region of interest" description="Disordered" evidence="13">
    <location>
        <begin position="125"/>
        <end position="148"/>
    </location>
</feature>
<dbReference type="AlphaFoldDB" id="A0A2P5TQ07"/>
<dbReference type="OrthoDB" id="9803224at2"/>
<dbReference type="EC" id="2.8.1.12" evidence="3"/>
<reference evidence="15" key="1">
    <citation type="submission" date="2016-11" db="EMBL/GenBank/DDBJ databases">
        <authorList>
            <person name="Sisinthy S."/>
            <person name="Ara S."/>
            <person name="Gundlapally S.R."/>
        </authorList>
    </citation>
    <scope>NUCLEOTIDE SEQUENCE [LARGE SCALE GENOMIC DNA]</scope>
    <source>
        <strain evidence="15">V1-41</strain>
    </source>
</reference>
<dbReference type="EMBL" id="MPZM01000005">
    <property type="protein sequence ID" value="PPL17741.1"/>
    <property type="molecule type" value="Genomic_DNA"/>
</dbReference>
<dbReference type="FunFam" id="3.90.1170.40:FF:000001">
    <property type="entry name" value="Molybdopterin synthase catalytic subunit MoaE"/>
    <property type="match status" value="1"/>
</dbReference>
<organism evidence="14 15">
    <name type="scientific">Oceanisphaera arctica</name>
    <dbReference type="NCBI Taxonomy" id="641510"/>
    <lineage>
        <taxon>Bacteria</taxon>
        <taxon>Pseudomonadati</taxon>
        <taxon>Pseudomonadota</taxon>
        <taxon>Gammaproteobacteria</taxon>
        <taxon>Aeromonadales</taxon>
        <taxon>Aeromonadaceae</taxon>
        <taxon>Oceanisphaera</taxon>
    </lineage>
</organism>
<dbReference type="Proteomes" id="UP000242231">
    <property type="component" value="Unassembled WGS sequence"/>
</dbReference>
<name>A0A2P5TQ07_9GAMM</name>
<accession>A0A2P5TQ07</accession>